<feature type="region of interest" description="Disordered" evidence="1">
    <location>
        <begin position="52"/>
        <end position="76"/>
    </location>
</feature>
<evidence type="ECO:0000313" key="4">
    <source>
        <dbReference type="EMBL" id="EEX76626.1"/>
    </source>
</evidence>
<gene>
    <name evidence="3" type="ordered locus">Selsp_2149</name>
    <name evidence="4" type="ORF">SELSPUOL_01955</name>
</gene>
<evidence type="ECO:0000256" key="2">
    <source>
        <dbReference type="SAM" id="SignalP"/>
    </source>
</evidence>
<feature type="compositionally biased region" description="Low complexity" evidence="1">
    <location>
        <begin position="52"/>
        <end position="61"/>
    </location>
</feature>
<dbReference type="AlphaFoldDB" id="C9LWV0"/>
<name>C9LWV0_SELS3</name>
<dbReference type="RefSeq" id="WP_006193261.1">
    <property type="nucleotide sequence ID" value="NC_015437.1"/>
</dbReference>
<dbReference type="EMBL" id="CP002637">
    <property type="protein sequence ID" value="AEC01096.1"/>
    <property type="molecule type" value="Genomic_DNA"/>
</dbReference>
<sequence length="259" mass="28154">MRHGLARILTRVLLFALLTAVLPLSANAAESAAASAAKVAAGENAAVKAAAAEKGADAKSSTESAADPKAASGKEMLPAPLGQRHIVLLRPVVPRSMPPEVIEEMKSRFVRDFRVPLNETLRAVVYAGDDGVQQAMKIIYDGKGKLEERVREAAEATDADYIAGFVVTNYGESSYRNWKGDLILHSYVSLQLVGYDRERDLVIDLPASRSYNGEYTRSGTARILALFELDRLMDEANFSSTLFPVTDWIDKPRGKSAVK</sequence>
<organism evidence="4 5">
    <name type="scientific">Selenomonas sputigena (strain ATCC 35185 / DSM 20758 / CCUG 44933 / VPI D19B-28)</name>
    <dbReference type="NCBI Taxonomy" id="546271"/>
    <lineage>
        <taxon>Bacteria</taxon>
        <taxon>Bacillati</taxon>
        <taxon>Bacillota</taxon>
        <taxon>Negativicutes</taxon>
        <taxon>Selenomonadales</taxon>
        <taxon>Selenomonadaceae</taxon>
        <taxon>Selenomonas</taxon>
    </lineage>
</organism>
<feature type="chain" id="PRO_5010828813" description="Lipoprotein" evidence="2">
    <location>
        <begin position="29"/>
        <end position="259"/>
    </location>
</feature>
<dbReference type="OrthoDB" id="1665340at2"/>
<keyword evidence="6" id="KW-1185">Reference proteome</keyword>
<dbReference type="EMBL" id="ACKP02000046">
    <property type="protein sequence ID" value="EEX76626.1"/>
    <property type="molecule type" value="Genomic_DNA"/>
</dbReference>
<dbReference type="Proteomes" id="UP000011124">
    <property type="component" value="Chromosome"/>
</dbReference>
<dbReference type="STRING" id="546271.Selsp_2149"/>
<feature type="signal peptide" evidence="2">
    <location>
        <begin position="1"/>
        <end position="28"/>
    </location>
</feature>
<evidence type="ECO:0000313" key="5">
    <source>
        <dbReference type="Proteomes" id="UP000003505"/>
    </source>
</evidence>
<proteinExistence type="predicted"/>
<evidence type="ECO:0008006" key="7">
    <source>
        <dbReference type="Google" id="ProtNLM"/>
    </source>
</evidence>
<dbReference type="HOGENOM" id="CLU_1073223_0_0_9"/>
<protein>
    <recommendedName>
        <fullName evidence="7">Lipoprotein</fullName>
    </recommendedName>
</protein>
<evidence type="ECO:0000313" key="6">
    <source>
        <dbReference type="Proteomes" id="UP000011124"/>
    </source>
</evidence>
<dbReference type="Proteomes" id="UP000003505">
    <property type="component" value="Unassembled WGS sequence"/>
</dbReference>
<keyword evidence="2" id="KW-0732">Signal</keyword>
<evidence type="ECO:0000256" key="1">
    <source>
        <dbReference type="SAM" id="MobiDB-lite"/>
    </source>
</evidence>
<reference evidence="3 6" key="2">
    <citation type="submission" date="2011-04" db="EMBL/GenBank/DDBJ databases">
        <title>The complete genome of Selenomonas sputigena DSM 20758.</title>
        <authorList>
            <consortium name="US DOE Joint Genome Institute (JGI-PGF)"/>
            <person name="Lucas S."/>
            <person name="Copeland A."/>
            <person name="Lapidus A."/>
            <person name="Bruce D."/>
            <person name="Goodwin L."/>
            <person name="Pitluck S."/>
            <person name="Peters L."/>
            <person name="Kyrpides N."/>
            <person name="Mavromatis K."/>
            <person name="Ivanova N."/>
            <person name="Ovchinnikova G."/>
            <person name="Teshima H."/>
            <person name="Detter J.C."/>
            <person name="Tapia R."/>
            <person name="Han C."/>
            <person name="Land M."/>
            <person name="Hauser L."/>
            <person name="Markowitz V."/>
            <person name="Cheng J.-F."/>
            <person name="Hugenholtz P."/>
            <person name="Woyke T."/>
            <person name="Wu D."/>
            <person name="Gronow S."/>
            <person name="Wellnitz S."/>
            <person name="Schneider S."/>
            <person name="Klenk H.-P."/>
            <person name="Eisen J.A."/>
        </authorList>
    </citation>
    <scope>NUCLEOTIDE SEQUENCE [LARGE SCALE GENOMIC DNA]</scope>
    <source>
        <strain evidence="3">ATCC 35185</strain>
        <strain evidence="6">ATCC 35185 / DSM 20758 / VPI D19B-28</strain>
    </source>
</reference>
<reference evidence="4 5" key="1">
    <citation type="submission" date="2009-09" db="EMBL/GenBank/DDBJ databases">
        <authorList>
            <person name="Weinstock G."/>
            <person name="Sodergren E."/>
            <person name="Clifton S."/>
            <person name="Fulton L."/>
            <person name="Fulton B."/>
            <person name="Courtney L."/>
            <person name="Fronick C."/>
            <person name="Harrison M."/>
            <person name="Strong C."/>
            <person name="Farmer C."/>
            <person name="Delahaunty K."/>
            <person name="Markovic C."/>
            <person name="Hall O."/>
            <person name="Minx P."/>
            <person name="Tomlinson C."/>
            <person name="Mitreva M."/>
            <person name="Nelson J."/>
            <person name="Hou S."/>
            <person name="Wollam A."/>
            <person name="Pepin K.H."/>
            <person name="Johnson M."/>
            <person name="Bhonagiri V."/>
            <person name="Nash W.E."/>
            <person name="Warren W."/>
            <person name="Chinwalla A."/>
            <person name="Mardis E.R."/>
            <person name="Wilson R.K."/>
        </authorList>
    </citation>
    <scope>NUCLEOTIDE SEQUENCE [LARGE SCALE GENOMIC DNA]</scope>
    <source>
        <strain evidence="4">ATCC 35185</strain>
        <strain evidence="5">ATCC 35185 / DSM 20758 / VPI D19B-28</strain>
    </source>
</reference>
<evidence type="ECO:0000313" key="3">
    <source>
        <dbReference type="EMBL" id="AEC01096.1"/>
    </source>
</evidence>
<accession>C9LWV0</accession>
<dbReference type="KEGG" id="ssg:Selsp_2149"/>